<evidence type="ECO:0000313" key="2">
    <source>
        <dbReference type="Proteomes" id="UP000002007"/>
    </source>
</evidence>
<reference evidence="2" key="1">
    <citation type="journal article" date="2008" name="J. Bacteriol.">
        <title>Genome sequence of the fish pathogen Renibacterium salmoninarum suggests reductive evolution away from an environmental Arthrobacter ancestor.</title>
        <authorList>
            <person name="Wiens G.D."/>
            <person name="Rockey D.D."/>
            <person name="Wu Z."/>
            <person name="Chang J."/>
            <person name="Levy R."/>
            <person name="Crane S."/>
            <person name="Chen D.S."/>
            <person name="Capri G.R."/>
            <person name="Burnett J.R."/>
            <person name="Sudheesh P.S."/>
            <person name="Schipma M.J."/>
            <person name="Burd H."/>
            <person name="Bhattacharyya A."/>
            <person name="Rhodes L.D."/>
            <person name="Kaul R."/>
            <person name="Strom M.S."/>
        </authorList>
    </citation>
    <scope>NUCLEOTIDE SEQUENCE [LARGE SCALE GENOMIC DNA]</scope>
    <source>
        <strain evidence="2">ATCC 33209 / DSM 20767 / JCM 11484 / NBRC 15589 / NCIMB 2235</strain>
    </source>
</reference>
<gene>
    <name evidence="1" type="ordered locus">RSal33209_0371</name>
</gene>
<evidence type="ECO:0000313" key="1">
    <source>
        <dbReference type="EMBL" id="ABY22126.1"/>
    </source>
</evidence>
<name>A9WKW8_RENSM</name>
<dbReference type="HOGENOM" id="CLU_3398103_0_0_11"/>
<dbReference type="EMBL" id="CP000910">
    <property type="protein sequence ID" value="ABY22126.1"/>
    <property type="molecule type" value="Genomic_DNA"/>
</dbReference>
<keyword evidence="2" id="KW-1185">Reference proteome</keyword>
<proteinExistence type="predicted"/>
<protein>
    <submittedName>
        <fullName evidence="1">Alpha/beta superfamily</fullName>
    </submittedName>
</protein>
<sequence length="31" mass="3283">MYCEALVAIQGSITWASPTVNRPGVSGDFLV</sequence>
<organism evidence="1 2">
    <name type="scientific">Renibacterium salmoninarum (strain ATCC 33209 / DSM 20767 / JCM 11484 / NBRC 15589 / NCIMB 2235)</name>
    <dbReference type="NCBI Taxonomy" id="288705"/>
    <lineage>
        <taxon>Bacteria</taxon>
        <taxon>Bacillati</taxon>
        <taxon>Actinomycetota</taxon>
        <taxon>Actinomycetes</taxon>
        <taxon>Micrococcales</taxon>
        <taxon>Micrococcaceae</taxon>
        <taxon>Renibacterium</taxon>
    </lineage>
</organism>
<dbReference type="Proteomes" id="UP000002007">
    <property type="component" value="Chromosome"/>
</dbReference>
<dbReference type="AlphaFoldDB" id="A9WKW8"/>
<accession>A9WKW8</accession>
<dbReference type="KEGG" id="rsa:RSal33209_0371"/>